<dbReference type="Proteomes" id="UP000199400">
    <property type="component" value="Unassembled WGS sequence"/>
</dbReference>
<dbReference type="Pfam" id="PF09335">
    <property type="entry name" value="VTT_dom"/>
    <property type="match status" value="1"/>
</dbReference>
<proteinExistence type="predicted"/>
<evidence type="ECO:0000256" key="1">
    <source>
        <dbReference type="SAM" id="Phobius"/>
    </source>
</evidence>
<sequence>MNDPASVPAPAASRNPLRRIYQWVLSWADTPYGVPALVAIAFVESSVFPIPPDVLLIALALSAPTRAFRFALWCTLGSVLGGLFGYFIGYALWSTFEPYIIGPVFSRESFELVTGEYQKHGELAVFIAAFTPIPYKVFTVAAGVAQINIVGFTLASILGRGGRFFLVAAVIRLAGPRAKQLIDKYFDVVTIVTGLLLVLGVVLYQLLR</sequence>
<dbReference type="PANTHER" id="PTHR42709">
    <property type="entry name" value="ALKALINE PHOSPHATASE LIKE PROTEIN"/>
    <property type="match status" value="1"/>
</dbReference>
<gene>
    <name evidence="3" type="ORF">SAMN02745121_01389</name>
</gene>
<dbReference type="RefSeq" id="WP_211302475.1">
    <property type="nucleotide sequence ID" value="NZ_FOMX01000004.1"/>
</dbReference>
<name>A0A1I1V5G5_9BACT</name>
<evidence type="ECO:0000259" key="2">
    <source>
        <dbReference type="Pfam" id="PF09335"/>
    </source>
</evidence>
<feature type="domain" description="VTT" evidence="2">
    <location>
        <begin position="50"/>
        <end position="171"/>
    </location>
</feature>
<feature type="transmembrane region" description="Helical" evidence="1">
    <location>
        <begin position="70"/>
        <end position="93"/>
    </location>
</feature>
<dbReference type="GO" id="GO:0005886">
    <property type="term" value="C:plasma membrane"/>
    <property type="evidence" value="ECO:0007669"/>
    <property type="project" value="TreeGrafter"/>
</dbReference>
<feature type="transmembrane region" description="Helical" evidence="1">
    <location>
        <begin position="185"/>
        <end position="207"/>
    </location>
</feature>
<keyword evidence="1" id="KW-0812">Transmembrane</keyword>
<keyword evidence="4" id="KW-1185">Reference proteome</keyword>
<evidence type="ECO:0000313" key="4">
    <source>
        <dbReference type="Proteomes" id="UP000199400"/>
    </source>
</evidence>
<keyword evidence="1" id="KW-1133">Transmembrane helix</keyword>
<dbReference type="PANTHER" id="PTHR42709:SF11">
    <property type="entry name" value="DEDA FAMILY PROTEIN"/>
    <property type="match status" value="1"/>
</dbReference>
<organism evidence="3 4">
    <name type="scientific">Nannocystis exedens</name>
    <dbReference type="NCBI Taxonomy" id="54"/>
    <lineage>
        <taxon>Bacteria</taxon>
        <taxon>Pseudomonadati</taxon>
        <taxon>Myxococcota</taxon>
        <taxon>Polyangia</taxon>
        <taxon>Nannocystales</taxon>
        <taxon>Nannocystaceae</taxon>
        <taxon>Nannocystis</taxon>
    </lineage>
</organism>
<reference evidence="4" key="1">
    <citation type="submission" date="2016-10" db="EMBL/GenBank/DDBJ databases">
        <authorList>
            <person name="Varghese N."/>
            <person name="Submissions S."/>
        </authorList>
    </citation>
    <scope>NUCLEOTIDE SEQUENCE [LARGE SCALE GENOMIC DNA]</scope>
    <source>
        <strain evidence="4">ATCC 25963</strain>
    </source>
</reference>
<dbReference type="EMBL" id="FOMX01000004">
    <property type="protein sequence ID" value="SFD75560.1"/>
    <property type="molecule type" value="Genomic_DNA"/>
</dbReference>
<evidence type="ECO:0000313" key="3">
    <source>
        <dbReference type="EMBL" id="SFD75560.1"/>
    </source>
</evidence>
<dbReference type="STRING" id="54.SAMN02745121_01389"/>
<dbReference type="AlphaFoldDB" id="A0A1I1V5G5"/>
<accession>A0A1I1V5G5</accession>
<feature type="transmembrane region" description="Helical" evidence="1">
    <location>
        <begin position="32"/>
        <end position="58"/>
    </location>
</feature>
<protein>
    <submittedName>
        <fullName evidence="3">Membrane protein YqaA, SNARE-associated domain</fullName>
    </submittedName>
</protein>
<dbReference type="InterPro" id="IPR032816">
    <property type="entry name" value="VTT_dom"/>
</dbReference>
<dbReference type="InterPro" id="IPR051311">
    <property type="entry name" value="DedA_domain"/>
</dbReference>
<keyword evidence="1" id="KW-0472">Membrane</keyword>